<evidence type="ECO:0000313" key="2">
    <source>
        <dbReference type="Proteomes" id="UP001558850"/>
    </source>
</evidence>
<evidence type="ECO:0000313" key="1">
    <source>
        <dbReference type="EMBL" id="MEX3934441.1"/>
    </source>
</evidence>
<proteinExistence type="predicted"/>
<protein>
    <submittedName>
        <fullName evidence="1">MFS transporter</fullName>
    </submittedName>
</protein>
<dbReference type="Proteomes" id="UP001558850">
    <property type="component" value="Unassembled WGS sequence"/>
</dbReference>
<reference evidence="1" key="1">
    <citation type="submission" date="2024-07" db="EMBL/GenBank/DDBJ databases">
        <title>A survey of Mimosa microsymbionts across Brazilian biomes reveals a high diversity of Paraburkholderia nodulating endemic species, but also that Cupriavidus is common as a symbiont of widespread species.</title>
        <authorList>
            <person name="Rouws L."/>
            <person name="Barauna A."/>
            <person name="Beukes C."/>
            <person name="Rouws J.R.C."/>
            <person name="De Faria S.M."/>
            <person name="Gross E."/>
            <person name="Bueno Dos Reis Junior F."/>
            <person name="Simon M.F."/>
            <person name="Maluk M."/>
            <person name="Odee D.W."/>
            <person name="Kenicer G."/>
            <person name="Young J.P.W."/>
            <person name="Reis V.M."/>
            <person name="Zilli J."/>
            <person name="James E.K."/>
        </authorList>
    </citation>
    <scope>NUCLEOTIDE SEQUENCE</scope>
    <source>
        <strain evidence="1">EG181B</strain>
    </source>
</reference>
<accession>A0ACC6U439</accession>
<gene>
    <name evidence="1" type="ORF">AB4Y32_22080</name>
</gene>
<organism evidence="1 2">
    <name type="scientific">Paraburkholderia phymatum</name>
    <dbReference type="NCBI Taxonomy" id="148447"/>
    <lineage>
        <taxon>Bacteria</taxon>
        <taxon>Pseudomonadati</taxon>
        <taxon>Pseudomonadota</taxon>
        <taxon>Betaproteobacteria</taxon>
        <taxon>Burkholderiales</taxon>
        <taxon>Burkholderiaceae</taxon>
        <taxon>Paraburkholderia</taxon>
    </lineage>
</organism>
<comment type="caution">
    <text evidence="1">The sequence shown here is derived from an EMBL/GenBank/DDBJ whole genome shotgun (WGS) entry which is preliminary data.</text>
</comment>
<name>A0ACC6U439_9BURK</name>
<keyword evidence="2" id="KW-1185">Reference proteome</keyword>
<sequence>MTPAEIRSIVPAEATGRKTALFATILGNALEWYDFIVYGFMAVFIARKFFPAGDETAALLSTFATFALSFVARPIGGLLIGIYADRRGRKPALSLIMMTMTVAMLLMVFVPTYESIGVFSTVLLVVARLLQAFSSGGEFSSASTYLLESVPVEKRGFYSGLYSSGPQIATVLAAAVGLLITVGMSPETRDSWGWRIPFVIGLLIAPVGYYVRRYLPESEAYSSSSDTLQKKVPVGQHMRQAALGIVIAVALAAIVNSSSYILLVYAPTYVVKTLKLPMYVPFVALVVNGVVGMLCMPIFGALSDRLGARRQFSVSLLVLILCVVPLYSWLSTSPSLSKLMISAAIFSVLGSSISAAMPRLMAYLFPVAIRATAMGLAYNISATVFGASSLYFVTVLIAKTGSSLVPAYYLGAIGITSLLVTNLLIGRVHQQNL</sequence>
<dbReference type="EMBL" id="JBFRCH010000013">
    <property type="protein sequence ID" value="MEX3934441.1"/>
    <property type="molecule type" value="Genomic_DNA"/>
</dbReference>